<evidence type="ECO:0000313" key="4">
    <source>
        <dbReference type="Proteomes" id="UP000298179"/>
    </source>
</evidence>
<dbReference type="OrthoDB" id="196105at2"/>
<proteinExistence type="predicted"/>
<dbReference type="EMBL" id="SOZD01000002">
    <property type="protein sequence ID" value="TFF24979.1"/>
    <property type="molecule type" value="Genomic_DNA"/>
</dbReference>
<dbReference type="Proteomes" id="UP000298179">
    <property type="component" value="Unassembled WGS sequence"/>
</dbReference>
<evidence type="ECO:0000313" key="3">
    <source>
        <dbReference type="EMBL" id="TFF24979.1"/>
    </source>
</evidence>
<evidence type="ECO:0000256" key="1">
    <source>
        <dbReference type="SAM" id="MobiDB-lite"/>
    </source>
</evidence>
<reference evidence="3 4" key="1">
    <citation type="submission" date="2019-03" db="EMBL/GenBank/DDBJ databases">
        <title>Jiella endophytica sp. nov., a novel endophytic bacterium isolated from root of Ficus microcarpa Linn. f.</title>
        <authorList>
            <person name="Tuo L."/>
        </authorList>
    </citation>
    <scope>NUCLEOTIDE SEQUENCE [LARGE SCALE GENOMIC DNA]</scope>
    <source>
        <strain evidence="3 4">CBS5Q-3</strain>
    </source>
</reference>
<keyword evidence="4" id="KW-1185">Reference proteome</keyword>
<dbReference type="SUPFAM" id="SSF54975">
    <property type="entry name" value="Acylphosphatase/BLUF domain-like"/>
    <property type="match status" value="1"/>
</dbReference>
<feature type="domain" description="BLUF" evidence="2">
    <location>
        <begin position="215"/>
        <end position="306"/>
    </location>
</feature>
<dbReference type="InterPro" id="IPR007024">
    <property type="entry name" value="BLUF_domain"/>
</dbReference>
<protein>
    <submittedName>
        <fullName evidence="3">BLUF domain-containing protein</fullName>
    </submittedName>
</protein>
<dbReference type="Gene3D" id="3.30.70.100">
    <property type="match status" value="1"/>
</dbReference>
<sequence length="347" mass="38216">MTALAHEDQGAACHRREMSRLKGDRPVDVFQRGVVVVLQKQNEAALVVDLGIGRRTGRRLVEKRLRPGKVVDAALFHGSSDEIFRPAVRRMHPQTPDPVLDHPRTRLVRRGLQRIEQRIEAPHRRAGLTIPCTRSEGLRRNPCDREGGREEHGSGKKPECTHPCEDHCNASPLAPFGSPSGSSWRPGRKVILSLQAGLTIAPDVLRPIRSAAMTIYRLAFVSRPAPGITAAEISAIGESSARHNLELGVTGMLIHEFNRFIALLEGPLAGIEQLMVAIIADGRHSGIRIFLQQSAEARSLSRWIMWSDFDRMTMSAGELEVREEIVRAALASLAEIDAERHDGAAAS</sequence>
<dbReference type="GO" id="GO:0071949">
    <property type="term" value="F:FAD binding"/>
    <property type="evidence" value="ECO:0007669"/>
    <property type="project" value="InterPro"/>
</dbReference>
<dbReference type="SMART" id="SM01034">
    <property type="entry name" value="BLUF"/>
    <property type="match status" value="1"/>
</dbReference>
<dbReference type="Pfam" id="PF04940">
    <property type="entry name" value="BLUF"/>
    <property type="match status" value="1"/>
</dbReference>
<dbReference type="GO" id="GO:0009882">
    <property type="term" value="F:blue light photoreceptor activity"/>
    <property type="evidence" value="ECO:0007669"/>
    <property type="project" value="InterPro"/>
</dbReference>
<name>A0A4Y8RN34_9HYPH</name>
<feature type="region of interest" description="Disordered" evidence="1">
    <location>
        <begin position="138"/>
        <end position="161"/>
    </location>
</feature>
<dbReference type="AlphaFoldDB" id="A0A4Y8RN34"/>
<accession>A0A4Y8RN34</accession>
<comment type="caution">
    <text evidence="3">The sequence shown here is derived from an EMBL/GenBank/DDBJ whole genome shotgun (WGS) entry which is preliminary data.</text>
</comment>
<dbReference type="PROSITE" id="PS50925">
    <property type="entry name" value="BLUF"/>
    <property type="match status" value="1"/>
</dbReference>
<organism evidence="3 4">
    <name type="scientific">Jiella endophytica</name>
    <dbReference type="NCBI Taxonomy" id="2558362"/>
    <lineage>
        <taxon>Bacteria</taxon>
        <taxon>Pseudomonadati</taxon>
        <taxon>Pseudomonadota</taxon>
        <taxon>Alphaproteobacteria</taxon>
        <taxon>Hyphomicrobiales</taxon>
        <taxon>Aurantimonadaceae</taxon>
        <taxon>Jiella</taxon>
    </lineage>
</organism>
<gene>
    <name evidence="3" type="ORF">E3C22_06235</name>
</gene>
<dbReference type="InterPro" id="IPR036046">
    <property type="entry name" value="Acylphosphatase-like_dom_sf"/>
</dbReference>
<evidence type="ECO:0000259" key="2">
    <source>
        <dbReference type="PROSITE" id="PS50925"/>
    </source>
</evidence>